<proteinExistence type="predicted"/>
<comment type="subcellular location">
    <subcellularLocation>
        <location evidence="1">Nucleus</location>
    </subcellularLocation>
</comment>
<sequence>MAQELAQYQFQLDQVDEALSKDPGNEELEKLRGDLTELITLYSSLVQEQEATAAATETKKKRSAPDAGRKWEVGQTVSAKYSGNGRFYEGVIEALPEGTPDGMYHIVFAGYTTKESVKPGDVREISAAPVQPSANKKRAIEAPVTAATIAATNPDANKKKKKFKPKDGAPSKRDKEQIQKQQAWLSFATGGDKKRKSSASAVKPPMKKPSMFATPDDPMAKVGVIGSGKPMTQFQQRGKHIFQPDA</sequence>
<dbReference type="STRING" id="109895.A0A507DXA2"/>
<evidence type="ECO:0000313" key="6">
    <source>
        <dbReference type="Proteomes" id="UP000318582"/>
    </source>
</evidence>
<evidence type="ECO:0000259" key="4">
    <source>
        <dbReference type="PROSITE" id="PS50304"/>
    </source>
</evidence>
<dbReference type="AlphaFoldDB" id="A0A507DXA2"/>
<evidence type="ECO:0000256" key="2">
    <source>
        <dbReference type="ARBA" id="ARBA00023242"/>
    </source>
</evidence>
<protein>
    <recommendedName>
        <fullName evidence="4">Tudor domain-containing protein</fullName>
    </recommendedName>
</protein>
<dbReference type="EMBL" id="QEAQ01000095">
    <property type="protein sequence ID" value="TPX55805.1"/>
    <property type="molecule type" value="Genomic_DNA"/>
</dbReference>
<dbReference type="PROSITE" id="PS50304">
    <property type="entry name" value="TUDOR"/>
    <property type="match status" value="1"/>
</dbReference>
<name>A0A507DXA2_9FUNG</name>
<gene>
    <name evidence="5" type="ORF">PhCBS80983_g05016</name>
</gene>
<dbReference type="PANTHER" id="PTHR13681">
    <property type="entry name" value="SURVIVAL OF MOTOR NEURON-RELATED-SPLICING FACTOR 30-RELATED"/>
    <property type="match status" value="1"/>
</dbReference>
<dbReference type="InterPro" id="IPR002999">
    <property type="entry name" value="Tudor"/>
</dbReference>
<organism evidence="5 6">
    <name type="scientific">Powellomyces hirtus</name>
    <dbReference type="NCBI Taxonomy" id="109895"/>
    <lineage>
        <taxon>Eukaryota</taxon>
        <taxon>Fungi</taxon>
        <taxon>Fungi incertae sedis</taxon>
        <taxon>Chytridiomycota</taxon>
        <taxon>Chytridiomycota incertae sedis</taxon>
        <taxon>Chytridiomycetes</taxon>
        <taxon>Spizellomycetales</taxon>
        <taxon>Powellomycetaceae</taxon>
        <taxon>Powellomyces</taxon>
    </lineage>
</organism>
<reference evidence="5 6" key="1">
    <citation type="journal article" date="2019" name="Sci. Rep.">
        <title>Comparative genomics of chytrid fungi reveal insights into the obligate biotrophic and pathogenic lifestyle of Synchytrium endobioticum.</title>
        <authorList>
            <person name="van de Vossenberg B.T.L.H."/>
            <person name="Warris S."/>
            <person name="Nguyen H.D.T."/>
            <person name="van Gent-Pelzer M.P.E."/>
            <person name="Joly D.L."/>
            <person name="van de Geest H.C."/>
            <person name="Bonants P.J.M."/>
            <person name="Smith D.S."/>
            <person name="Levesque C.A."/>
            <person name="van der Lee T.A.J."/>
        </authorList>
    </citation>
    <scope>NUCLEOTIDE SEQUENCE [LARGE SCALE GENOMIC DNA]</scope>
    <source>
        <strain evidence="5 6">CBS 809.83</strain>
    </source>
</reference>
<accession>A0A507DXA2</accession>
<keyword evidence="2" id="KW-0539">Nucleus</keyword>
<dbReference type="GO" id="GO:0005634">
    <property type="term" value="C:nucleus"/>
    <property type="evidence" value="ECO:0007669"/>
    <property type="project" value="UniProtKB-SubCell"/>
</dbReference>
<evidence type="ECO:0000313" key="5">
    <source>
        <dbReference type="EMBL" id="TPX55805.1"/>
    </source>
</evidence>
<dbReference type="CDD" id="cd21182">
    <property type="entry name" value="Tudor_SMN_SPF30-like"/>
    <property type="match status" value="1"/>
</dbReference>
<dbReference type="SUPFAM" id="SSF63748">
    <property type="entry name" value="Tudor/PWWP/MBT"/>
    <property type="match status" value="1"/>
</dbReference>
<dbReference type="Proteomes" id="UP000318582">
    <property type="component" value="Unassembled WGS sequence"/>
</dbReference>
<feature type="domain" description="Tudor" evidence="4">
    <location>
        <begin position="70"/>
        <end position="132"/>
    </location>
</feature>
<dbReference type="Gene3D" id="2.30.30.140">
    <property type="match status" value="1"/>
</dbReference>
<dbReference type="SMART" id="SM00333">
    <property type="entry name" value="TUDOR"/>
    <property type="match status" value="1"/>
</dbReference>
<evidence type="ECO:0000256" key="1">
    <source>
        <dbReference type="ARBA" id="ARBA00004123"/>
    </source>
</evidence>
<feature type="region of interest" description="Disordered" evidence="3">
    <location>
        <begin position="150"/>
        <end position="218"/>
    </location>
</feature>
<evidence type="ECO:0000256" key="3">
    <source>
        <dbReference type="SAM" id="MobiDB-lite"/>
    </source>
</evidence>
<comment type="caution">
    <text evidence="5">The sequence shown here is derived from an EMBL/GenBank/DDBJ whole genome shotgun (WGS) entry which is preliminary data.</text>
</comment>
<feature type="compositionally biased region" description="Basic and acidic residues" evidence="3">
    <location>
        <begin position="165"/>
        <end position="178"/>
    </location>
</feature>
<dbReference type="PANTHER" id="PTHR13681:SF26">
    <property type="entry name" value="SURVIVAL OF MOTOR NEURON-RELATED-SPLICING FACTOR 30"/>
    <property type="match status" value="1"/>
</dbReference>
<keyword evidence="6" id="KW-1185">Reference proteome</keyword>